<keyword evidence="11" id="KW-1185">Reference proteome</keyword>
<proteinExistence type="predicted"/>
<name>A0A835FHS6_9POAL</name>
<evidence type="ECO:0000313" key="10">
    <source>
        <dbReference type="EMBL" id="KAF8756328.1"/>
    </source>
</evidence>
<feature type="transmembrane region" description="Helical" evidence="8">
    <location>
        <begin position="74"/>
        <end position="95"/>
    </location>
</feature>
<feature type="compositionally biased region" description="Polar residues" evidence="7">
    <location>
        <begin position="893"/>
        <end position="904"/>
    </location>
</feature>
<feature type="compositionally biased region" description="Polar residues" evidence="7">
    <location>
        <begin position="825"/>
        <end position="849"/>
    </location>
</feature>
<dbReference type="Pfam" id="PF00560">
    <property type="entry name" value="LRR_1"/>
    <property type="match status" value="1"/>
</dbReference>
<feature type="transmembrane region" description="Helical" evidence="8">
    <location>
        <begin position="220"/>
        <end position="248"/>
    </location>
</feature>
<feature type="transmembrane region" description="Helical" evidence="8">
    <location>
        <begin position="332"/>
        <end position="351"/>
    </location>
</feature>
<evidence type="ECO:0000256" key="2">
    <source>
        <dbReference type="ARBA" id="ARBA00022614"/>
    </source>
</evidence>
<gene>
    <name evidence="10" type="ORF">HU200_011092</name>
</gene>
<protein>
    <recommendedName>
        <fullName evidence="9">Protein kinase domain-containing protein</fullName>
    </recommendedName>
</protein>
<feature type="transmembrane region" description="Helical" evidence="8">
    <location>
        <begin position="297"/>
        <end position="320"/>
    </location>
</feature>
<dbReference type="GO" id="GO:0016020">
    <property type="term" value="C:membrane"/>
    <property type="evidence" value="ECO:0007669"/>
    <property type="project" value="UniProtKB-SubCell"/>
</dbReference>
<dbReference type="Proteomes" id="UP000636709">
    <property type="component" value="Unassembled WGS sequence"/>
</dbReference>
<evidence type="ECO:0000256" key="5">
    <source>
        <dbReference type="ARBA" id="ARBA00022989"/>
    </source>
</evidence>
<organism evidence="10 11">
    <name type="scientific">Digitaria exilis</name>
    <dbReference type="NCBI Taxonomy" id="1010633"/>
    <lineage>
        <taxon>Eukaryota</taxon>
        <taxon>Viridiplantae</taxon>
        <taxon>Streptophyta</taxon>
        <taxon>Embryophyta</taxon>
        <taxon>Tracheophyta</taxon>
        <taxon>Spermatophyta</taxon>
        <taxon>Magnoliopsida</taxon>
        <taxon>Liliopsida</taxon>
        <taxon>Poales</taxon>
        <taxon>Poaceae</taxon>
        <taxon>PACMAD clade</taxon>
        <taxon>Panicoideae</taxon>
        <taxon>Panicodae</taxon>
        <taxon>Paniceae</taxon>
        <taxon>Anthephorinae</taxon>
        <taxon>Digitaria</taxon>
    </lineage>
</organism>
<feature type="transmembrane region" description="Helical" evidence="8">
    <location>
        <begin position="115"/>
        <end position="139"/>
    </location>
</feature>
<dbReference type="Pfam" id="PF13855">
    <property type="entry name" value="LRR_8"/>
    <property type="match status" value="1"/>
</dbReference>
<dbReference type="InterPro" id="IPR013210">
    <property type="entry name" value="LRR_N_plant-typ"/>
</dbReference>
<feature type="region of interest" description="Disordered" evidence="7">
    <location>
        <begin position="892"/>
        <end position="935"/>
    </location>
</feature>
<feature type="compositionally biased region" description="Polar residues" evidence="7">
    <location>
        <begin position="523"/>
        <end position="532"/>
    </location>
</feature>
<feature type="compositionally biased region" description="Pro residues" evidence="7">
    <location>
        <begin position="811"/>
        <end position="822"/>
    </location>
</feature>
<comment type="caution">
    <text evidence="10">The sequence shown here is derived from an EMBL/GenBank/DDBJ whole genome shotgun (WGS) entry which is preliminary data.</text>
</comment>
<evidence type="ECO:0000256" key="7">
    <source>
        <dbReference type="SAM" id="MobiDB-lite"/>
    </source>
</evidence>
<evidence type="ECO:0000256" key="3">
    <source>
        <dbReference type="ARBA" id="ARBA00022692"/>
    </source>
</evidence>
<dbReference type="OrthoDB" id="418615at2759"/>
<dbReference type="GO" id="GO:0005524">
    <property type="term" value="F:ATP binding"/>
    <property type="evidence" value="ECO:0007669"/>
    <property type="project" value="InterPro"/>
</dbReference>
<feature type="transmembrane region" description="Helical" evidence="8">
    <location>
        <begin position="173"/>
        <end position="200"/>
    </location>
</feature>
<comment type="subcellular location">
    <subcellularLocation>
        <location evidence="1">Membrane</location>
    </subcellularLocation>
</comment>
<dbReference type="Gene3D" id="1.10.510.10">
    <property type="entry name" value="Transferase(Phosphotransferase) domain 1"/>
    <property type="match status" value="1"/>
</dbReference>
<dbReference type="PANTHER" id="PTHR48007:SF49">
    <property type="entry name" value="OS08G0521200 PROTEIN"/>
    <property type="match status" value="1"/>
</dbReference>
<feature type="compositionally biased region" description="Basic residues" evidence="7">
    <location>
        <begin position="548"/>
        <end position="559"/>
    </location>
</feature>
<evidence type="ECO:0000313" key="11">
    <source>
        <dbReference type="Proteomes" id="UP000636709"/>
    </source>
</evidence>
<dbReference type="Gene3D" id="3.30.200.20">
    <property type="entry name" value="Phosphorylase Kinase, domain 1"/>
    <property type="match status" value="1"/>
</dbReference>
<evidence type="ECO:0000256" key="8">
    <source>
        <dbReference type="SAM" id="Phobius"/>
    </source>
</evidence>
<accession>A0A835FHS6</accession>
<dbReference type="PROSITE" id="PS50011">
    <property type="entry name" value="PROTEIN_KINASE_DOM"/>
    <property type="match status" value="1"/>
</dbReference>
<keyword evidence="4" id="KW-0677">Repeat</keyword>
<dbReference type="Pfam" id="PF07714">
    <property type="entry name" value="PK_Tyr_Ser-Thr"/>
    <property type="match status" value="1"/>
</dbReference>
<keyword evidence="2" id="KW-0433">Leucine-rich repeat</keyword>
<feature type="region of interest" description="Disordered" evidence="7">
    <location>
        <begin position="1"/>
        <end position="33"/>
    </location>
</feature>
<feature type="compositionally biased region" description="Low complexity" evidence="7">
    <location>
        <begin position="923"/>
        <end position="935"/>
    </location>
</feature>
<dbReference type="SUPFAM" id="SSF56112">
    <property type="entry name" value="Protein kinase-like (PK-like)"/>
    <property type="match status" value="1"/>
</dbReference>
<feature type="region of interest" description="Disordered" evidence="7">
    <location>
        <begin position="523"/>
        <end position="568"/>
    </location>
</feature>
<dbReference type="EMBL" id="JACEFO010000817">
    <property type="protein sequence ID" value="KAF8756328.1"/>
    <property type="molecule type" value="Genomic_DNA"/>
</dbReference>
<evidence type="ECO:0000256" key="6">
    <source>
        <dbReference type="ARBA" id="ARBA00023136"/>
    </source>
</evidence>
<reference evidence="10" key="1">
    <citation type="submission" date="2020-07" db="EMBL/GenBank/DDBJ databases">
        <title>Genome sequence and genetic diversity analysis of an under-domesticated orphan crop, white fonio (Digitaria exilis).</title>
        <authorList>
            <person name="Bennetzen J.L."/>
            <person name="Chen S."/>
            <person name="Ma X."/>
            <person name="Wang X."/>
            <person name="Yssel A.E.J."/>
            <person name="Chaluvadi S.R."/>
            <person name="Johnson M."/>
            <person name="Gangashetty P."/>
            <person name="Hamidou F."/>
            <person name="Sanogo M.D."/>
            <person name="Zwaenepoel A."/>
            <person name="Wallace J."/>
            <person name="Van De Peer Y."/>
            <person name="Van Deynze A."/>
        </authorList>
    </citation>
    <scope>NUCLEOTIDE SEQUENCE</scope>
    <source>
        <tissue evidence="10">Leaves</tissue>
    </source>
</reference>
<feature type="region of interest" description="Disordered" evidence="7">
    <location>
        <begin position="1264"/>
        <end position="1290"/>
    </location>
</feature>
<feature type="region of interest" description="Disordered" evidence="7">
    <location>
        <begin position="808"/>
        <end position="857"/>
    </location>
</feature>
<keyword evidence="5 8" id="KW-1133">Transmembrane helix</keyword>
<dbReference type="InterPro" id="IPR001611">
    <property type="entry name" value="Leu-rich_rpt"/>
</dbReference>
<dbReference type="Pfam" id="PF08263">
    <property type="entry name" value="LRRNT_2"/>
    <property type="match status" value="1"/>
</dbReference>
<evidence type="ECO:0000256" key="4">
    <source>
        <dbReference type="ARBA" id="ARBA00022737"/>
    </source>
</evidence>
<evidence type="ECO:0000259" key="9">
    <source>
        <dbReference type="PROSITE" id="PS50011"/>
    </source>
</evidence>
<dbReference type="Pfam" id="PF12056">
    <property type="entry name" value="DUF3537"/>
    <property type="match status" value="1"/>
</dbReference>
<keyword evidence="6 8" id="KW-0472">Membrane</keyword>
<feature type="transmembrane region" description="Helical" evidence="8">
    <location>
        <begin position="429"/>
        <end position="450"/>
    </location>
</feature>
<sequence>MSSGEEDDQASSPASEPEAEECPPPLPRAPSSQRPLLLNPAYARCKSVIHDELRSFRVFLQCFLLDHSTASGRAASYAAFLTLSFLVPAAVSLSLRADDDSSSSPSPEYSASAITFNRVAQVPATGLAAISFAALASFFRHLGGLRQLLFLDGALRDDTAYVRRGYARELDRAFRLLAALLLPSLAVEVAHKAVFFFSTVRVEPPMALAVFLPPFLLPHVPWRAAAMVATVASWVYRTGVFLLVCVLFRLTCELQILRFEGIHHMFDVEARAAAAEIFAEHRRIRAQLMDTSHRYRVFIICCLVTITVSQLGALLVALSSRDAKRFSNTGDLLVGSAVQLSGFFMCLFGAARITHRAQRIVSIASQWHMSMVAMHHGKSSPAGSSAAVSQQMEPEESCSYYKSRQALVTYLRHNGGGITLFGFTLDRGLLHTIFVFEMTLVLWILSKVVLRAERRCNDRRQPSSDGNAARRIAILGHQPSSRAPCHARALASPPSSRTRACATYELLIPLSVLPLSPPPFASTTRFPQNSLENRAPPAPTPRPPQQQHCRRGRITRRRQAPGAGGLAPRPPSRILLLAGCLILLLPLSTDAARLPLSLSPDATDALLKLKSGINDGGALDTWVPGTSPCNNGGDGVTTWAGVVCNAEGVHGLQLEGMRLSGTLDLGALKSLSGLRTVSFMDNEFAGPFPGVKELSGLRAIFLSGNKFSGVIPADAFAGMGSLRKVVLSENNFSGPIPASLADVPRLLELQLNDNKFQGKIPDLKQKELKEVNLANNELEGEIPASLKSIKPDMFAGNKKLCGAPLGAKCEAPPPPSPAPKAPLPTTSDKAGGTSPSTPAGDAATSSTKQEPPASDPIESATASYGVLAAILGTAAIVAVALVALRIKRRDSTKNFGPTASTRPSSAAKVEPHPSPAANAVECSSSTATAGDPPSTTTAAAAVASAAGDERSSRAGGSTAAARKVDQGRLTFVRDDRGRFFELQDLLKATAEVLGAANLGVCYRATLTSGHSVVVKRFKEMNRVGREDFEEHMRRLGRLSHPNLLPLEEKLLVHDYVPNRSLANLLHGEGRGLKKAVVHWSARLKIVKGVARALSYLYDELCMLTVPHGHLKSSNILLDGHYEPLLTDYALVPVMNQSHAAQLMVAFKSPERKQFGRSSKKSDVWCLGLLILEILAGRPATYEVPKAGSAEPASDLVAAVGSTPEAEWVDTVVDPDLRCEEDEDREEMVKLIRIGMACCESNVDSRWELKTAIDMIEELTAKERGNEEQSFYSSVNDEEDSNDAAAAAAIN</sequence>
<feature type="domain" description="Protein kinase" evidence="9">
    <location>
        <begin position="987"/>
        <end position="1242"/>
    </location>
</feature>
<dbReference type="InterPro" id="IPR046959">
    <property type="entry name" value="PRK1-6/SRF4-like"/>
</dbReference>
<keyword evidence="3 8" id="KW-0812">Transmembrane</keyword>
<dbReference type="Gene3D" id="3.80.10.10">
    <property type="entry name" value="Ribonuclease Inhibitor"/>
    <property type="match status" value="2"/>
</dbReference>
<dbReference type="GO" id="GO:0004672">
    <property type="term" value="F:protein kinase activity"/>
    <property type="evidence" value="ECO:0007669"/>
    <property type="project" value="InterPro"/>
</dbReference>
<dbReference type="SUPFAM" id="SSF52058">
    <property type="entry name" value="L domain-like"/>
    <property type="match status" value="1"/>
</dbReference>
<dbReference type="InterPro" id="IPR032675">
    <property type="entry name" value="LRR_dom_sf"/>
</dbReference>
<dbReference type="PANTHER" id="PTHR48007">
    <property type="entry name" value="LEUCINE-RICH REPEAT RECEPTOR-LIKE PROTEIN KINASE PXC1"/>
    <property type="match status" value="1"/>
</dbReference>
<dbReference type="InterPro" id="IPR021924">
    <property type="entry name" value="DUF3537"/>
</dbReference>
<evidence type="ECO:0000256" key="1">
    <source>
        <dbReference type="ARBA" id="ARBA00004370"/>
    </source>
</evidence>
<dbReference type="InterPro" id="IPR001245">
    <property type="entry name" value="Ser-Thr/Tyr_kinase_cat_dom"/>
</dbReference>
<dbReference type="InterPro" id="IPR000719">
    <property type="entry name" value="Prot_kinase_dom"/>
</dbReference>
<feature type="transmembrane region" description="Helical" evidence="8">
    <location>
        <begin position="864"/>
        <end position="884"/>
    </location>
</feature>
<dbReference type="InterPro" id="IPR011009">
    <property type="entry name" value="Kinase-like_dom_sf"/>
</dbReference>